<dbReference type="InterPro" id="IPR036875">
    <property type="entry name" value="Znf_CCHC_sf"/>
</dbReference>
<protein>
    <recommendedName>
        <fullName evidence="3">CCHC-type domain-containing protein</fullName>
    </recommendedName>
</protein>
<keyword evidence="5" id="KW-1185">Reference proteome</keyword>
<gene>
    <name evidence="4" type="ORF">BT63DRAFT_480848</name>
</gene>
<dbReference type="PROSITE" id="PS50158">
    <property type="entry name" value="ZF_CCHC"/>
    <property type="match status" value="1"/>
</dbReference>
<evidence type="ECO:0000256" key="1">
    <source>
        <dbReference type="PROSITE-ProRule" id="PRU00047"/>
    </source>
</evidence>
<proteinExistence type="predicted"/>
<organism evidence="4 5">
    <name type="scientific">Microthyrium microscopicum</name>
    <dbReference type="NCBI Taxonomy" id="703497"/>
    <lineage>
        <taxon>Eukaryota</taxon>
        <taxon>Fungi</taxon>
        <taxon>Dikarya</taxon>
        <taxon>Ascomycota</taxon>
        <taxon>Pezizomycotina</taxon>
        <taxon>Dothideomycetes</taxon>
        <taxon>Dothideomycetes incertae sedis</taxon>
        <taxon>Microthyriales</taxon>
        <taxon>Microthyriaceae</taxon>
        <taxon>Microthyrium</taxon>
    </lineage>
</organism>
<dbReference type="GO" id="GO:0008270">
    <property type="term" value="F:zinc ion binding"/>
    <property type="evidence" value="ECO:0007669"/>
    <property type="project" value="UniProtKB-KW"/>
</dbReference>
<dbReference type="Gene3D" id="4.10.60.10">
    <property type="entry name" value="Zinc finger, CCHC-type"/>
    <property type="match status" value="1"/>
</dbReference>
<evidence type="ECO:0000313" key="5">
    <source>
        <dbReference type="Proteomes" id="UP000799302"/>
    </source>
</evidence>
<evidence type="ECO:0000259" key="3">
    <source>
        <dbReference type="PROSITE" id="PS50158"/>
    </source>
</evidence>
<dbReference type="InterPro" id="IPR057227">
    <property type="entry name" value="DUF7905"/>
</dbReference>
<keyword evidence="1" id="KW-0479">Metal-binding</keyword>
<dbReference type="InterPro" id="IPR001878">
    <property type="entry name" value="Znf_CCHC"/>
</dbReference>
<dbReference type="OrthoDB" id="3863715at2759"/>
<keyword evidence="1" id="KW-0863">Zinc-finger</keyword>
<dbReference type="SMART" id="SM00343">
    <property type="entry name" value="ZnF_C2HC"/>
    <property type="match status" value="1"/>
</dbReference>
<sequence>MTDRGVCRSCGQQGHLARNCPSGKNDIKAFRRGPGQQNRTRNAEAFHSTNDGYNLFLAGQPHQGDFKFPPSYSEQATGINSEHFSRLDRVKYFSNTYIETYKGQGDRVTCKIWAVSLEDQHKARDLLEEWAREIAPLGSRGSEDSGWAKVGAYDYRTVLREDEAGKDDVAKYRKAPSGKEELACILIIIWELKTASPVSLFGQRLEGLDPIRRAHKVWIIGYANAGDQYQINVMGKSEGSCTAACKQIMISQSNAQARQFTPYQFHLAKPVSFAELRKSVDLVTYTPPQRHKPTNSAPRKSVMSASEKIVKIFRYGKDRMDEEAWEDWSQIHATDVNTPGLDPGAVFLADRSQTHMNSMFIEIYFSKVLESLPYYVGGLRMSASIGTCAFQVFPSQDTMDLETARQFFRESNTQENQLESRFTSELGKKRLEVAMLKRFFHKKSPMIHSFPGWHRKSKDYTPNTFRVVAFIASNDKDKDEYRMEKTFDNYNYTDPGHTVWSRVPSIDEKLLDINLVDLQKPHFSYNLSLSRFLPIDEASQWKVPKMYESFAEGIKLQAKDAKNPNVTKKAFETSDTKGSGLPVRKVQQIRSWLFHMRDSEYSVKVNQIMEADTHYQHGDLGITYQPYEERWGIEVFHPDWDKKFSQNLALQVGQVAKWKAGESEFFPLQDSENDLPGIPWERGSGVREFLKVLAQIEEVIEKGEEEDTDDESDDDGAVMQGSSGGVLLHGY</sequence>
<feature type="region of interest" description="Disordered" evidence="2">
    <location>
        <begin position="701"/>
        <end position="731"/>
    </location>
</feature>
<keyword evidence="1" id="KW-0862">Zinc</keyword>
<feature type="domain" description="CCHC-type" evidence="3">
    <location>
        <begin position="7"/>
        <end position="22"/>
    </location>
</feature>
<accession>A0A6A6U921</accession>
<dbReference type="EMBL" id="MU004237">
    <property type="protein sequence ID" value="KAF2667947.1"/>
    <property type="molecule type" value="Genomic_DNA"/>
</dbReference>
<evidence type="ECO:0000313" key="4">
    <source>
        <dbReference type="EMBL" id="KAF2667947.1"/>
    </source>
</evidence>
<name>A0A6A6U921_9PEZI</name>
<dbReference type="Proteomes" id="UP000799302">
    <property type="component" value="Unassembled WGS sequence"/>
</dbReference>
<evidence type="ECO:0000256" key="2">
    <source>
        <dbReference type="SAM" id="MobiDB-lite"/>
    </source>
</evidence>
<dbReference type="AlphaFoldDB" id="A0A6A6U921"/>
<dbReference type="Pfam" id="PF00098">
    <property type="entry name" value="zf-CCHC"/>
    <property type="match status" value="1"/>
</dbReference>
<reference evidence="4" key="1">
    <citation type="journal article" date="2020" name="Stud. Mycol.">
        <title>101 Dothideomycetes genomes: a test case for predicting lifestyles and emergence of pathogens.</title>
        <authorList>
            <person name="Haridas S."/>
            <person name="Albert R."/>
            <person name="Binder M."/>
            <person name="Bloem J."/>
            <person name="Labutti K."/>
            <person name="Salamov A."/>
            <person name="Andreopoulos B."/>
            <person name="Baker S."/>
            <person name="Barry K."/>
            <person name="Bills G."/>
            <person name="Bluhm B."/>
            <person name="Cannon C."/>
            <person name="Castanera R."/>
            <person name="Culley D."/>
            <person name="Daum C."/>
            <person name="Ezra D."/>
            <person name="Gonzalez J."/>
            <person name="Henrissat B."/>
            <person name="Kuo A."/>
            <person name="Liang C."/>
            <person name="Lipzen A."/>
            <person name="Lutzoni F."/>
            <person name="Magnuson J."/>
            <person name="Mondo S."/>
            <person name="Nolan M."/>
            <person name="Ohm R."/>
            <person name="Pangilinan J."/>
            <person name="Park H.-J."/>
            <person name="Ramirez L."/>
            <person name="Alfaro M."/>
            <person name="Sun H."/>
            <person name="Tritt A."/>
            <person name="Yoshinaga Y."/>
            <person name="Zwiers L.-H."/>
            <person name="Turgeon B."/>
            <person name="Goodwin S."/>
            <person name="Spatafora J."/>
            <person name="Crous P."/>
            <person name="Grigoriev I."/>
        </authorList>
    </citation>
    <scope>NUCLEOTIDE SEQUENCE</scope>
    <source>
        <strain evidence="4">CBS 115976</strain>
    </source>
</reference>
<dbReference type="GO" id="GO:0003676">
    <property type="term" value="F:nucleic acid binding"/>
    <property type="evidence" value="ECO:0007669"/>
    <property type="project" value="InterPro"/>
</dbReference>
<dbReference type="Pfam" id="PF25482">
    <property type="entry name" value="DUF7905"/>
    <property type="match status" value="1"/>
</dbReference>
<dbReference type="SUPFAM" id="SSF57756">
    <property type="entry name" value="Retrovirus zinc finger-like domains"/>
    <property type="match status" value="1"/>
</dbReference>
<feature type="compositionally biased region" description="Acidic residues" evidence="2">
    <location>
        <begin position="703"/>
        <end position="716"/>
    </location>
</feature>